<evidence type="ECO:0000313" key="5">
    <source>
        <dbReference type="Proteomes" id="UP000627369"/>
    </source>
</evidence>
<evidence type="ECO:0000313" key="4">
    <source>
        <dbReference type="EMBL" id="GHH78853.1"/>
    </source>
</evidence>
<comment type="similarity">
    <text evidence="1">Belongs to the AHA1 family.</text>
</comment>
<sequence length="173" mass="19087">MTIEPTTESATESATGPTTGRGFTMTRELPASRDAVWAAWTEPEKLRWFAGVEPGFDFEPSVDLRVGGAWRVHLYQPDGVDYFTGGIYQEIVPNERLVFAWGAVGGWPELDPSRVDEVPVVTIELADGADGCVMTTSFRFVDTMPDTDVAKWFDLGIRAGWSDTIDRLAPALR</sequence>
<comment type="caution">
    <text evidence="4">The sequence shown here is derived from an EMBL/GenBank/DDBJ whole genome shotgun (WGS) entry which is preliminary data.</text>
</comment>
<dbReference type="EMBL" id="BNAS01000008">
    <property type="protein sequence ID" value="GHH78853.1"/>
    <property type="molecule type" value="Genomic_DNA"/>
</dbReference>
<dbReference type="SUPFAM" id="SSF55961">
    <property type="entry name" value="Bet v1-like"/>
    <property type="match status" value="1"/>
</dbReference>
<dbReference type="Gene3D" id="3.30.530.20">
    <property type="match status" value="1"/>
</dbReference>
<feature type="domain" description="Activator of Hsp90 ATPase homologue 1/2-like C-terminal" evidence="3">
    <location>
        <begin position="31"/>
        <end position="171"/>
    </location>
</feature>
<accession>A0A919KZY2</accession>
<proteinExistence type="inferred from homology"/>
<reference evidence="4" key="2">
    <citation type="submission" date="2020-09" db="EMBL/GenBank/DDBJ databases">
        <authorList>
            <person name="Sun Q."/>
            <person name="Zhou Y."/>
        </authorList>
    </citation>
    <scope>NUCLEOTIDE SEQUENCE</scope>
    <source>
        <strain evidence="4">CGMCC 4.7398</strain>
    </source>
</reference>
<feature type="region of interest" description="Disordered" evidence="2">
    <location>
        <begin position="1"/>
        <end position="26"/>
    </location>
</feature>
<dbReference type="Pfam" id="PF08327">
    <property type="entry name" value="AHSA1"/>
    <property type="match status" value="1"/>
</dbReference>
<organism evidence="4 5">
    <name type="scientific">Promicromonospora soli</name>
    <dbReference type="NCBI Taxonomy" id="2035533"/>
    <lineage>
        <taxon>Bacteria</taxon>
        <taxon>Bacillati</taxon>
        <taxon>Actinomycetota</taxon>
        <taxon>Actinomycetes</taxon>
        <taxon>Micrococcales</taxon>
        <taxon>Promicromonosporaceae</taxon>
        <taxon>Promicromonospora</taxon>
    </lineage>
</organism>
<name>A0A919KZY2_9MICO</name>
<dbReference type="CDD" id="cd07814">
    <property type="entry name" value="SRPBCC_CalC_Aha1-like"/>
    <property type="match status" value="1"/>
</dbReference>
<feature type="compositionally biased region" description="Low complexity" evidence="2">
    <location>
        <begin position="1"/>
        <end position="20"/>
    </location>
</feature>
<gene>
    <name evidence="4" type="ORF">GCM10017772_43150</name>
</gene>
<evidence type="ECO:0000259" key="3">
    <source>
        <dbReference type="Pfam" id="PF08327"/>
    </source>
</evidence>
<dbReference type="InterPro" id="IPR023393">
    <property type="entry name" value="START-like_dom_sf"/>
</dbReference>
<reference evidence="4" key="1">
    <citation type="journal article" date="2014" name="Int. J. Syst. Evol. Microbiol.">
        <title>Complete genome sequence of Corynebacterium casei LMG S-19264T (=DSM 44701T), isolated from a smear-ripened cheese.</title>
        <authorList>
            <consortium name="US DOE Joint Genome Institute (JGI-PGF)"/>
            <person name="Walter F."/>
            <person name="Albersmeier A."/>
            <person name="Kalinowski J."/>
            <person name="Ruckert C."/>
        </authorList>
    </citation>
    <scope>NUCLEOTIDE SEQUENCE</scope>
    <source>
        <strain evidence="4">CGMCC 4.7398</strain>
    </source>
</reference>
<dbReference type="AlphaFoldDB" id="A0A919KZY2"/>
<dbReference type="RefSeq" id="WP_189671358.1">
    <property type="nucleotide sequence ID" value="NZ_BNAS01000008.1"/>
</dbReference>
<dbReference type="InterPro" id="IPR013538">
    <property type="entry name" value="ASHA1/2-like_C"/>
</dbReference>
<keyword evidence="5" id="KW-1185">Reference proteome</keyword>
<evidence type="ECO:0000256" key="1">
    <source>
        <dbReference type="ARBA" id="ARBA00006817"/>
    </source>
</evidence>
<dbReference type="Proteomes" id="UP000627369">
    <property type="component" value="Unassembled WGS sequence"/>
</dbReference>
<protein>
    <submittedName>
        <fullName evidence="4">Activator of HSP90 ATPase</fullName>
    </submittedName>
</protein>
<evidence type="ECO:0000256" key="2">
    <source>
        <dbReference type="SAM" id="MobiDB-lite"/>
    </source>
</evidence>